<dbReference type="InterPro" id="IPR016187">
    <property type="entry name" value="CTDL_fold"/>
</dbReference>
<dbReference type="CDD" id="cd00037">
    <property type="entry name" value="CLECT"/>
    <property type="match status" value="1"/>
</dbReference>
<organism evidence="3 4">
    <name type="scientific">Steinernema hermaphroditum</name>
    <dbReference type="NCBI Taxonomy" id="289476"/>
    <lineage>
        <taxon>Eukaryota</taxon>
        <taxon>Metazoa</taxon>
        <taxon>Ecdysozoa</taxon>
        <taxon>Nematoda</taxon>
        <taxon>Chromadorea</taxon>
        <taxon>Rhabditida</taxon>
        <taxon>Tylenchina</taxon>
        <taxon>Panagrolaimomorpha</taxon>
        <taxon>Strongyloidoidea</taxon>
        <taxon>Steinernematidae</taxon>
        <taxon>Steinernema</taxon>
    </lineage>
</organism>
<gene>
    <name evidence="3" type="ORF">QR680_015959</name>
</gene>
<feature type="domain" description="C-type lectin" evidence="2">
    <location>
        <begin position="262"/>
        <end position="388"/>
    </location>
</feature>
<dbReference type="SMART" id="SM00034">
    <property type="entry name" value="CLECT"/>
    <property type="match status" value="1"/>
</dbReference>
<evidence type="ECO:0000256" key="1">
    <source>
        <dbReference type="SAM" id="Phobius"/>
    </source>
</evidence>
<feature type="transmembrane region" description="Helical" evidence="1">
    <location>
        <begin position="95"/>
        <end position="117"/>
    </location>
</feature>
<dbReference type="Pfam" id="PF10321">
    <property type="entry name" value="7TM_GPCR_Srt"/>
    <property type="match status" value="1"/>
</dbReference>
<evidence type="ECO:0000313" key="3">
    <source>
        <dbReference type="EMBL" id="KAK0401767.1"/>
    </source>
</evidence>
<evidence type="ECO:0000313" key="4">
    <source>
        <dbReference type="Proteomes" id="UP001175271"/>
    </source>
</evidence>
<dbReference type="Gene3D" id="3.10.100.10">
    <property type="entry name" value="Mannose-Binding Protein A, subunit A"/>
    <property type="match status" value="1"/>
</dbReference>
<dbReference type="AlphaFoldDB" id="A0AA39H9J9"/>
<dbReference type="PANTHER" id="PTHR23021">
    <property type="entry name" value="SERPENTINE RECEPTOR, CLASS T"/>
    <property type="match status" value="1"/>
</dbReference>
<dbReference type="Pfam" id="PF00059">
    <property type="entry name" value="Lectin_C"/>
    <property type="match status" value="1"/>
</dbReference>
<dbReference type="Proteomes" id="UP001175271">
    <property type="component" value="Unassembled WGS sequence"/>
</dbReference>
<protein>
    <recommendedName>
        <fullName evidence="2">C-type lectin domain-containing protein</fullName>
    </recommendedName>
</protein>
<feature type="transmembrane region" description="Helical" evidence="1">
    <location>
        <begin position="50"/>
        <end position="74"/>
    </location>
</feature>
<dbReference type="PANTHER" id="PTHR23021:SF11">
    <property type="entry name" value="SERPENTINE RECEPTOR, CLASS T"/>
    <property type="match status" value="1"/>
</dbReference>
<accession>A0AA39H9J9</accession>
<feature type="transmembrane region" description="Helical" evidence="1">
    <location>
        <begin position="233"/>
        <end position="251"/>
    </location>
</feature>
<feature type="transmembrane region" description="Helical" evidence="1">
    <location>
        <begin position="12"/>
        <end position="38"/>
    </location>
</feature>
<feature type="transmembrane region" description="Helical" evidence="1">
    <location>
        <begin position="193"/>
        <end position="213"/>
    </location>
</feature>
<feature type="transmembrane region" description="Helical" evidence="1">
    <location>
        <begin position="149"/>
        <end position="172"/>
    </location>
</feature>
<dbReference type="PROSITE" id="PS50041">
    <property type="entry name" value="C_TYPE_LECTIN_2"/>
    <property type="match status" value="1"/>
</dbReference>
<reference evidence="3" key="1">
    <citation type="submission" date="2023-06" db="EMBL/GenBank/DDBJ databases">
        <title>Genomic analysis of the entomopathogenic nematode Steinernema hermaphroditum.</title>
        <authorList>
            <person name="Schwarz E.M."/>
            <person name="Heppert J.K."/>
            <person name="Baniya A."/>
            <person name="Schwartz H.T."/>
            <person name="Tan C.-H."/>
            <person name="Antoshechkin I."/>
            <person name="Sternberg P.W."/>
            <person name="Goodrich-Blair H."/>
            <person name="Dillman A.R."/>
        </authorList>
    </citation>
    <scope>NUCLEOTIDE SEQUENCE</scope>
    <source>
        <strain evidence="3">PS9179</strain>
        <tissue evidence="3">Whole animal</tissue>
    </source>
</reference>
<name>A0AA39H9J9_9BILA</name>
<keyword evidence="1" id="KW-0812">Transmembrane</keyword>
<proteinExistence type="predicted"/>
<keyword evidence="1" id="KW-0472">Membrane</keyword>
<dbReference type="EMBL" id="JAUCMV010000004">
    <property type="protein sequence ID" value="KAK0401767.1"/>
    <property type="molecule type" value="Genomic_DNA"/>
</dbReference>
<dbReference type="InterPro" id="IPR016186">
    <property type="entry name" value="C-type_lectin-like/link_sf"/>
</dbReference>
<dbReference type="InterPro" id="IPR001304">
    <property type="entry name" value="C-type_lectin-like"/>
</dbReference>
<keyword evidence="1" id="KW-1133">Transmembrane helix</keyword>
<dbReference type="InterPro" id="IPR019425">
    <property type="entry name" value="7TM_GPCR_serpentine_rcpt_Srt"/>
</dbReference>
<dbReference type="SUPFAM" id="SSF56436">
    <property type="entry name" value="C-type lectin-like"/>
    <property type="match status" value="1"/>
</dbReference>
<comment type="caution">
    <text evidence="3">The sequence shown here is derived from an EMBL/GenBank/DDBJ whole genome shotgun (WGS) entry which is preliminary data.</text>
</comment>
<evidence type="ECO:0000259" key="2">
    <source>
        <dbReference type="PROSITE" id="PS50041"/>
    </source>
</evidence>
<sequence>MLKHELIKHSCYKLMFYMGILDCFAIITSCLIPGVFAWVGMVSCPHLTTFQYVVTSIALGIWCSECLTCVVLSFNRCVDLWRHKYLVALFSQHRTYYWIALCFAYLLFVTTFARGLFFSSNAYAWFFDPYYGVAEVHVDKSMYMSRIHYVNNISVIILLTALNTVLIVSMYWKTRKSSSAYLSRMQRRVTIQTVLVCFINFFAAFVYAYMQFLPTPTYVILLGQLTWQLSTEMGMPLVFLLLSFAFSLVIPDSAPTIGWTRFGNFYYIVHTDKGRTFLEAERHCSSTGAHLASIHISAENLFVESLIYNSLPKSNITAWIGAFRAAATERFLWVDGTPMDFSDWLTGKPEIGSSEPECSVMFIRQHHPTKSFHWVPRSCNIKLNAVCKMPAFGEA</sequence>
<keyword evidence="4" id="KW-1185">Reference proteome</keyword>